<proteinExistence type="predicted"/>
<dbReference type="PANTHER" id="PTHR45947">
    <property type="entry name" value="SULFOQUINOVOSYL TRANSFERASE SQD2"/>
    <property type="match status" value="1"/>
</dbReference>
<keyword evidence="6" id="KW-1185">Reference proteome</keyword>
<evidence type="ECO:0000259" key="3">
    <source>
        <dbReference type="Pfam" id="PF00534"/>
    </source>
</evidence>
<gene>
    <name evidence="5" type="ORF">Psuf_011580</name>
</gene>
<protein>
    <submittedName>
        <fullName evidence="5">Glycosyltransferase WbuB</fullName>
    </submittedName>
</protein>
<dbReference type="SUPFAM" id="SSF53756">
    <property type="entry name" value="UDP-Glycosyltransferase/glycogen phosphorylase"/>
    <property type="match status" value="1"/>
</dbReference>
<dbReference type="InterPro" id="IPR001296">
    <property type="entry name" value="Glyco_trans_1"/>
</dbReference>
<keyword evidence="2 5" id="KW-0808">Transferase</keyword>
<dbReference type="CDD" id="cd03794">
    <property type="entry name" value="GT4_WbuB-like"/>
    <property type="match status" value="1"/>
</dbReference>
<dbReference type="GO" id="GO:0016758">
    <property type="term" value="F:hexosyltransferase activity"/>
    <property type="evidence" value="ECO:0007669"/>
    <property type="project" value="TreeGrafter"/>
</dbReference>
<dbReference type="Gene3D" id="3.40.50.2000">
    <property type="entry name" value="Glycogen Phosphorylase B"/>
    <property type="match status" value="2"/>
</dbReference>
<evidence type="ECO:0000259" key="4">
    <source>
        <dbReference type="Pfam" id="PF13579"/>
    </source>
</evidence>
<dbReference type="InterPro" id="IPR028098">
    <property type="entry name" value="Glyco_trans_4-like_N"/>
</dbReference>
<dbReference type="Pfam" id="PF00534">
    <property type="entry name" value="Glycos_transf_1"/>
    <property type="match status" value="1"/>
</dbReference>
<reference evidence="5 6" key="1">
    <citation type="submission" date="2020-03" db="EMBL/GenBank/DDBJ databases">
        <title>Whole genome shotgun sequence of Phytohabitans suffuscus NBRC 105367.</title>
        <authorList>
            <person name="Komaki H."/>
            <person name="Tamura T."/>
        </authorList>
    </citation>
    <scope>NUCLEOTIDE SEQUENCE [LARGE SCALE GENOMIC DNA]</scope>
    <source>
        <strain evidence="5 6">NBRC 105367</strain>
    </source>
</reference>
<dbReference type="EMBL" id="AP022871">
    <property type="protein sequence ID" value="BCB83845.1"/>
    <property type="molecule type" value="Genomic_DNA"/>
</dbReference>
<evidence type="ECO:0000313" key="6">
    <source>
        <dbReference type="Proteomes" id="UP000503011"/>
    </source>
</evidence>
<dbReference type="Proteomes" id="UP000503011">
    <property type="component" value="Chromosome"/>
</dbReference>
<keyword evidence="1" id="KW-0328">Glycosyltransferase</keyword>
<evidence type="ECO:0000313" key="5">
    <source>
        <dbReference type="EMBL" id="BCB83845.1"/>
    </source>
</evidence>
<evidence type="ECO:0000256" key="1">
    <source>
        <dbReference type="ARBA" id="ARBA00022676"/>
    </source>
</evidence>
<dbReference type="AlphaFoldDB" id="A0A6F8YCK0"/>
<dbReference type="KEGG" id="psuu:Psuf_011580"/>
<feature type="domain" description="Glycosyltransferase subfamily 4-like N-terminal" evidence="4">
    <location>
        <begin position="20"/>
        <end position="202"/>
    </location>
</feature>
<evidence type="ECO:0000256" key="2">
    <source>
        <dbReference type="ARBA" id="ARBA00022679"/>
    </source>
</evidence>
<accession>A0A6F8YCK0</accession>
<dbReference type="GO" id="GO:1901137">
    <property type="term" value="P:carbohydrate derivative biosynthetic process"/>
    <property type="evidence" value="ECO:0007669"/>
    <property type="project" value="UniProtKB-ARBA"/>
</dbReference>
<name>A0A6F8YCK0_9ACTN</name>
<reference evidence="5 6" key="2">
    <citation type="submission" date="2020-03" db="EMBL/GenBank/DDBJ databases">
        <authorList>
            <person name="Ichikawa N."/>
            <person name="Kimura A."/>
            <person name="Kitahashi Y."/>
            <person name="Uohara A."/>
        </authorList>
    </citation>
    <scope>NUCLEOTIDE SEQUENCE [LARGE SCALE GENOMIC DNA]</scope>
    <source>
        <strain evidence="5 6">NBRC 105367</strain>
    </source>
</reference>
<dbReference type="PANTHER" id="PTHR45947:SF3">
    <property type="entry name" value="SULFOQUINOVOSYL TRANSFERASE SQD2"/>
    <property type="match status" value="1"/>
</dbReference>
<dbReference type="RefSeq" id="WP_173154597.1">
    <property type="nucleotide sequence ID" value="NZ_AP022871.1"/>
</dbReference>
<dbReference type="Pfam" id="PF13579">
    <property type="entry name" value="Glyco_trans_4_4"/>
    <property type="match status" value="1"/>
</dbReference>
<organism evidence="5 6">
    <name type="scientific">Phytohabitans suffuscus</name>
    <dbReference type="NCBI Taxonomy" id="624315"/>
    <lineage>
        <taxon>Bacteria</taxon>
        <taxon>Bacillati</taxon>
        <taxon>Actinomycetota</taxon>
        <taxon>Actinomycetes</taxon>
        <taxon>Micromonosporales</taxon>
        <taxon>Micromonosporaceae</taxon>
    </lineage>
</organism>
<feature type="domain" description="Glycosyl transferase family 1" evidence="3">
    <location>
        <begin position="224"/>
        <end position="385"/>
    </location>
</feature>
<sequence length="414" mass="44241">MRVGIVSQFYAPEPAFIPASLAAELGRRGHEVRVLTGFPNYPTGRLYPGYRQRWRDTTQTGGVRVRRVPLYPSHDTSTLRRAANYLSFAITSTAAAVTYLSNVDVLYVYHPPATSFAAAWLLRTLRRIPAVLHVQDVWPDSVTASTMAPGGPGGRAVHAAIGAVMRQIYAMASSIAVIAPSMRELVVERGADASKVHVVLNWTDEALFRPVRATAEAKAAIGHRGRRVVMHAGNIGPFQHIEGAVRAAAAVAGSVPLDLVIVGSGTADAAVRSLADRLGAGNIRFLGRRDPAQMAALYAAADYQLVSLKDLAIFRGTIPSKLPAALACGSPVVVAAPGDCARMVEGTGAGLSCPPENWPELAAGFRRAAALRDGQRADMARRARESYQRHMSLSAGVDALERMLDAARARKDPR</sequence>
<dbReference type="InterPro" id="IPR050194">
    <property type="entry name" value="Glycosyltransferase_grp1"/>
</dbReference>